<dbReference type="GO" id="GO:0003924">
    <property type="term" value="F:GTPase activity"/>
    <property type="evidence" value="ECO:0007669"/>
    <property type="project" value="InterPro"/>
</dbReference>
<name>F0WFV1_9STRA</name>
<dbReference type="Gene3D" id="3.40.50.300">
    <property type="entry name" value="P-loop containing nucleotide triphosphate hydrolases"/>
    <property type="match status" value="1"/>
</dbReference>
<dbReference type="AlphaFoldDB" id="F0WFV1"/>
<dbReference type="EMBL" id="FR824131">
    <property type="protein sequence ID" value="CCA20085.1"/>
    <property type="molecule type" value="Genomic_DNA"/>
</dbReference>
<feature type="compositionally biased region" description="Basic residues" evidence="6">
    <location>
        <begin position="1"/>
        <end position="19"/>
    </location>
</feature>
<comment type="similarity">
    <text evidence="4">Belongs to the TRAFAC class dynamin-like GTPase superfamily. GB1/RHD3 GTPase family.</text>
</comment>
<keyword evidence="1" id="KW-0547">Nucleotide-binding</keyword>
<dbReference type="InterPro" id="IPR027417">
    <property type="entry name" value="P-loop_NTPase"/>
</dbReference>
<keyword evidence="5" id="KW-0175">Coiled coil</keyword>
<feature type="domain" description="GB1/RHD3-type G" evidence="7">
    <location>
        <begin position="90"/>
        <end position="367"/>
    </location>
</feature>
<dbReference type="InterPro" id="IPR036543">
    <property type="entry name" value="Guanylate-bd_C_sf"/>
</dbReference>
<gene>
    <name evidence="8" type="primary">AlNc14C86G5486</name>
    <name evidence="8" type="ORF">ALNC14_062280</name>
</gene>
<dbReference type="Pfam" id="PF02263">
    <property type="entry name" value="GBP"/>
    <property type="match status" value="1"/>
</dbReference>
<protein>
    <submittedName>
        <fullName evidence="8">Guanylatebinding protein putative</fullName>
    </submittedName>
</protein>
<dbReference type="SUPFAM" id="SSF52540">
    <property type="entry name" value="P-loop containing nucleoside triphosphate hydrolases"/>
    <property type="match status" value="1"/>
</dbReference>
<feature type="region of interest" description="Disordered" evidence="6">
    <location>
        <begin position="1"/>
        <end position="64"/>
    </location>
</feature>
<dbReference type="Gene3D" id="1.20.1000.10">
    <property type="entry name" value="Guanylate-binding protein, C-terminal domain"/>
    <property type="match status" value="1"/>
</dbReference>
<evidence type="ECO:0000256" key="2">
    <source>
        <dbReference type="ARBA" id="ARBA00022801"/>
    </source>
</evidence>
<reference evidence="8" key="2">
    <citation type="submission" date="2011-02" db="EMBL/GenBank/DDBJ databases">
        <authorList>
            <person name="MacLean D."/>
        </authorList>
    </citation>
    <scope>NUCLEOTIDE SEQUENCE</scope>
</reference>
<evidence type="ECO:0000256" key="6">
    <source>
        <dbReference type="SAM" id="MobiDB-lite"/>
    </source>
</evidence>
<dbReference type="HOGENOM" id="CLU_018608_3_1_1"/>
<accession>F0WFV1</accession>
<dbReference type="SUPFAM" id="SSF48340">
    <property type="entry name" value="Interferon-induced guanylate-binding protein 1 (GBP1), C-terminal domain"/>
    <property type="match status" value="1"/>
</dbReference>
<sequence>MGVRSPRRKRHSQSPRRRTVSNDSNDNDGDSDEYEDLLVSPPDVPQSAQTYEKDKHSSFPEKPLPLITFNQESNTLAMDPEALACIANIAHPIAIVAIAGLYRTGKSSLLNWLLSPSEIFPVASTIERCTHGIWLYPSPFMWTTSKQETVAVLFLDTEGLGGLKASQEYDLKIFSLTALLSSKLIYNSQGSIDEKAIHGLSFIANIAKHIRLDTKESGSDSDEMMRLHSLFPSFLWLVRDFALELVDEDGDPISSSEYLEQALAEQMPRVPSNVERNRLRAMMKEFFRERDCMTLVRPVLDEEELQRSDLSLQSLRPEFQVQIEQLRKLVFDEKTLKPKSIQERVMNGSMFVGLVQAYVDSINRGSVPVISSAWQSIAESESRKARENAMEMYRAAVSTLVVPVEPNVLNQTLNEVERKCLVMFKKQSMGEFAEKMKRELQQYFASERMKMIDRNEKACRERCQLLLQKLYSDVVQPFLIDFSGSSPFSEDCGSDFECFDKEWTQFRDTYLAQAVGSAKLECLMSFSESKYSEALRIIVTRREENFEKKIRLLETDIANVKEQLGSVSAREEIYQEEMEKIQSVSSEILSEKARLEAENQENQSQMARLESKLASYQFNRQETEVSKEAADLQFDFLTKRHKEVDTELAVMKSQYERVIKEKEAQAQKLNELTQESENVASIKTCACVLS</sequence>
<dbReference type="PROSITE" id="PS51715">
    <property type="entry name" value="G_GB1_RHD3"/>
    <property type="match status" value="1"/>
</dbReference>
<organism evidence="8">
    <name type="scientific">Albugo laibachii Nc14</name>
    <dbReference type="NCBI Taxonomy" id="890382"/>
    <lineage>
        <taxon>Eukaryota</taxon>
        <taxon>Sar</taxon>
        <taxon>Stramenopiles</taxon>
        <taxon>Oomycota</taxon>
        <taxon>Peronosporomycetes</taxon>
        <taxon>Albuginales</taxon>
        <taxon>Albuginaceae</taxon>
        <taxon>Albugo</taxon>
    </lineage>
</organism>
<keyword evidence="2" id="KW-0378">Hydrolase</keyword>
<evidence type="ECO:0000259" key="7">
    <source>
        <dbReference type="PROSITE" id="PS51715"/>
    </source>
</evidence>
<dbReference type="GO" id="GO:0005525">
    <property type="term" value="F:GTP binding"/>
    <property type="evidence" value="ECO:0007669"/>
    <property type="project" value="UniProtKB-KW"/>
</dbReference>
<dbReference type="InterPro" id="IPR003191">
    <property type="entry name" value="Guanylate-bd/ATL_C"/>
</dbReference>
<feature type="compositionally biased region" description="Acidic residues" evidence="6">
    <location>
        <begin position="25"/>
        <end position="36"/>
    </location>
</feature>
<evidence type="ECO:0000256" key="5">
    <source>
        <dbReference type="SAM" id="Coils"/>
    </source>
</evidence>
<feature type="coiled-coil region" evidence="5">
    <location>
        <begin position="652"/>
        <end position="679"/>
    </location>
</feature>
<reference evidence="8" key="1">
    <citation type="journal article" date="2011" name="PLoS Biol.">
        <title>Gene gain and loss during evolution of obligate parasitism in the white rust pathogen of Arabidopsis thaliana.</title>
        <authorList>
            <person name="Kemen E."/>
            <person name="Gardiner A."/>
            <person name="Schultz-Larsen T."/>
            <person name="Kemen A.C."/>
            <person name="Balmuth A.L."/>
            <person name="Robert-Seilaniantz A."/>
            <person name="Bailey K."/>
            <person name="Holub E."/>
            <person name="Studholme D.J."/>
            <person name="Maclean D."/>
            <person name="Jones J.D."/>
        </authorList>
    </citation>
    <scope>NUCLEOTIDE SEQUENCE</scope>
</reference>
<dbReference type="FunFam" id="3.40.50.300:FF:001470">
    <property type="entry name" value="Interferon-induced guanylate-binding protein 1"/>
    <property type="match status" value="1"/>
</dbReference>
<evidence type="ECO:0000256" key="1">
    <source>
        <dbReference type="ARBA" id="ARBA00022741"/>
    </source>
</evidence>
<feature type="coiled-coil region" evidence="5">
    <location>
        <begin position="590"/>
        <end position="619"/>
    </location>
</feature>
<dbReference type="PANTHER" id="PTHR10751">
    <property type="entry name" value="GUANYLATE BINDING PROTEIN"/>
    <property type="match status" value="1"/>
</dbReference>
<evidence type="ECO:0000313" key="8">
    <source>
        <dbReference type="EMBL" id="CCA20085.1"/>
    </source>
</evidence>
<dbReference type="InterPro" id="IPR015894">
    <property type="entry name" value="Guanylate-bd_N"/>
</dbReference>
<evidence type="ECO:0000256" key="3">
    <source>
        <dbReference type="ARBA" id="ARBA00023134"/>
    </source>
</evidence>
<evidence type="ECO:0000256" key="4">
    <source>
        <dbReference type="PROSITE-ProRule" id="PRU01052"/>
    </source>
</evidence>
<proteinExistence type="inferred from homology"/>
<dbReference type="InterPro" id="IPR030386">
    <property type="entry name" value="G_GB1_RHD3_dom"/>
</dbReference>
<keyword evidence="3" id="KW-0342">GTP-binding</keyword>
<dbReference type="Pfam" id="PF02841">
    <property type="entry name" value="GBP_C"/>
    <property type="match status" value="1"/>
</dbReference>